<dbReference type="PATRIC" id="fig|907488.3.peg.1921"/>
<reference evidence="1 2" key="1">
    <citation type="submission" date="2010-10" db="EMBL/GenBank/DDBJ databases">
        <authorList>
            <person name="Chen C."/>
            <person name="Kittichotirat W."/>
            <person name="Asikainen S."/>
            <person name="Bumgarner R."/>
        </authorList>
    </citation>
    <scope>NUCLEOTIDE SEQUENCE [LARGE SCALE GENOMIC DNA]</scope>
    <source>
        <strain evidence="1 2">SC1083</strain>
    </source>
</reference>
<dbReference type="Proteomes" id="UP000005508">
    <property type="component" value="Unassembled WGS sequence"/>
</dbReference>
<evidence type="ECO:0000313" key="2">
    <source>
        <dbReference type="Proteomes" id="UP000005508"/>
    </source>
</evidence>
<protein>
    <submittedName>
        <fullName evidence="1">Uncharacterized protein</fullName>
    </submittedName>
</protein>
<name>G4AAT1_AGGAC</name>
<dbReference type="AlphaFoldDB" id="G4AAT1"/>
<gene>
    <name evidence="1" type="ORF">SC1083_1958</name>
</gene>
<evidence type="ECO:0000313" key="1">
    <source>
        <dbReference type="EMBL" id="EGY32693.1"/>
    </source>
</evidence>
<dbReference type="EMBL" id="AEJM01000041">
    <property type="protein sequence ID" value="EGY32693.1"/>
    <property type="molecule type" value="Genomic_DNA"/>
</dbReference>
<proteinExistence type="predicted"/>
<comment type="caution">
    <text evidence="1">The sequence shown here is derived from an EMBL/GenBank/DDBJ whole genome shotgun (WGS) entry which is preliminary data.</text>
</comment>
<sequence length="199" mass="23511">MNLPNSKSYANNKITNVFEEIAVISEDEKENQKAAFEKKYSNGFKTENEEIQAVLDETREYYKKFKENLADYLRTEQGNEIEQIKRTQYMLSILSDNAERFYEFSERFFSDGDFRNELKEPKISKKLNLVGTEGRFQSELVKKIIRDNNAIIKYYKDVGEIVTKSQKFLKEFRAKQFKKGNIEAQKKSQSTKKLNSQKM</sequence>
<accession>G4AAT1</accession>
<organism evidence="1 2">
    <name type="scientific">Aggregatibacter actinomycetemcomitans serotype e str. SC1083</name>
    <dbReference type="NCBI Taxonomy" id="907488"/>
    <lineage>
        <taxon>Bacteria</taxon>
        <taxon>Pseudomonadati</taxon>
        <taxon>Pseudomonadota</taxon>
        <taxon>Gammaproteobacteria</taxon>
        <taxon>Pasteurellales</taxon>
        <taxon>Pasteurellaceae</taxon>
        <taxon>Aggregatibacter</taxon>
    </lineage>
</organism>
<dbReference type="RefSeq" id="WP_005559105.1">
    <property type="nucleotide sequence ID" value="NZ_AEJM01000041.1"/>
</dbReference>